<organism evidence="1">
    <name type="scientific">Siphoviridae sp. ctvdw32</name>
    <dbReference type="NCBI Taxonomy" id="2825723"/>
    <lineage>
        <taxon>Viruses</taxon>
        <taxon>Duplodnaviria</taxon>
        <taxon>Heunggongvirae</taxon>
        <taxon>Uroviricota</taxon>
        <taxon>Caudoviricetes</taxon>
    </lineage>
</organism>
<dbReference type="EMBL" id="BK015621">
    <property type="protein sequence ID" value="DAE16357.1"/>
    <property type="molecule type" value="Genomic_DNA"/>
</dbReference>
<accession>A0A8S5QC72</accession>
<reference evidence="1" key="1">
    <citation type="journal article" date="2021" name="Proc. Natl. Acad. Sci. U.S.A.">
        <title>A Catalog of Tens of Thousands of Viruses from Human Metagenomes Reveals Hidden Associations with Chronic Diseases.</title>
        <authorList>
            <person name="Tisza M.J."/>
            <person name="Buck C.B."/>
        </authorList>
    </citation>
    <scope>NUCLEOTIDE SEQUENCE</scope>
    <source>
        <strain evidence="1">Ctvdw32</strain>
    </source>
</reference>
<name>A0A8S5QC72_9CAUD</name>
<sequence length="41" mass="4534">MELAHSLDDIHNVVLSGLSACPLPLTWLYCTPIVRTNQLAK</sequence>
<protein>
    <submittedName>
        <fullName evidence="1">Uncharacterized protein</fullName>
    </submittedName>
</protein>
<evidence type="ECO:0000313" key="1">
    <source>
        <dbReference type="EMBL" id="DAE16357.1"/>
    </source>
</evidence>
<proteinExistence type="predicted"/>